<dbReference type="AlphaFoldDB" id="A0A0S3PXJ3"/>
<dbReference type="PIRSF" id="PIRSF002741">
    <property type="entry name" value="MppA"/>
    <property type="match status" value="1"/>
</dbReference>
<dbReference type="SUPFAM" id="SSF53850">
    <property type="entry name" value="Periplasmic binding protein-like II"/>
    <property type="match status" value="1"/>
</dbReference>
<dbReference type="KEGG" id="vgo:GJW-30_1_03185"/>
<dbReference type="GO" id="GO:1904680">
    <property type="term" value="F:peptide transmembrane transporter activity"/>
    <property type="evidence" value="ECO:0007669"/>
    <property type="project" value="TreeGrafter"/>
</dbReference>
<dbReference type="InterPro" id="IPR000914">
    <property type="entry name" value="SBP_5_dom"/>
</dbReference>
<comment type="subcellular location">
    <subcellularLocation>
        <location evidence="1">Periplasm</location>
    </subcellularLocation>
</comment>
<dbReference type="GO" id="GO:0030288">
    <property type="term" value="C:outer membrane-bounded periplasmic space"/>
    <property type="evidence" value="ECO:0007669"/>
    <property type="project" value="TreeGrafter"/>
</dbReference>
<organism evidence="5 6">
    <name type="scientific">Variibacter gotjawalensis</name>
    <dbReference type="NCBI Taxonomy" id="1333996"/>
    <lineage>
        <taxon>Bacteria</taxon>
        <taxon>Pseudomonadati</taxon>
        <taxon>Pseudomonadota</taxon>
        <taxon>Alphaproteobacteria</taxon>
        <taxon>Hyphomicrobiales</taxon>
        <taxon>Nitrobacteraceae</taxon>
        <taxon>Variibacter</taxon>
    </lineage>
</organism>
<evidence type="ECO:0000259" key="4">
    <source>
        <dbReference type="Pfam" id="PF00496"/>
    </source>
</evidence>
<dbReference type="Gene3D" id="3.40.190.10">
    <property type="entry name" value="Periplasmic binding protein-like II"/>
    <property type="match status" value="1"/>
</dbReference>
<dbReference type="PANTHER" id="PTHR30290:SF64">
    <property type="entry name" value="ABC TRANSPORTER PERIPLASMIC BINDING PROTEIN"/>
    <property type="match status" value="1"/>
</dbReference>
<dbReference type="CDD" id="cd08497">
    <property type="entry name" value="MbnE-like"/>
    <property type="match status" value="1"/>
</dbReference>
<gene>
    <name evidence="5" type="primary">appA_3</name>
    <name evidence="5" type="ORF">GJW-30_1_03185</name>
</gene>
<dbReference type="PROSITE" id="PS51318">
    <property type="entry name" value="TAT"/>
    <property type="match status" value="1"/>
</dbReference>
<dbReference type="InterPro" id="IPR039424">
    <property type="entry name" value="SBP_5"/>
</dbReference>
<dbReference type="InterPro" id="IPR030678">
    <property type="entry name" value="Peptide/Ni-bd"/>
</dbReference>
<protein>
    <submittedName>
        <fullName evidence="5">Oligopeptide-binding protein AppA</fullName>
    </submittedName>
</protein>
<proteinExistence type="inferred from homology"/>
<dbReference type="GO" id="GO:0042884">
    <property type="term" value="P:microcin transport"/>
    <property type="evidence" value="ECO:0007669"/>
    <property type="project" value="TreeGrafter"/>
</dbReference>
<dbReference type="Proteomes" id="UP000236884">
    <property type="component" value="Chromosome"/>
</dbReference>
<evidence type="ECO:0000313" key="6">
    <source>
        <dbReference type="Proteomes" id="UP000236884"/>
    </source>
</evidence>
<reference evidence="5 6" key="1">
    <citation type="submission" date="2015-08" db="EMBL/GenBank/DDBJ databases">
        <title>Investigation of the bacterial diversity of lava forest soil.</title>
        <authorList>
            <person name="Lee J.S."/>
        </authorList>
    </citation>
    <scope>NUCLEOTIDE SEQUENCE [LARGE SCALE GENOMIC DNA]</scope>
    <source>
        <strain evidence="5 6">GJW-30</strain>
    </source>
</reference>
<dbReference type="InterPro" id="IPR006311">
    <property type="entry name" value="TAT_signal"/>
</dbReference>
<dbReference type="OrthoDB" id="9803988at2"/>
<feature type="domain" description="Solute-binding protein family 5" evidence="4">
    <location>
        <begin position="108"/>
        <end position="515"/>
    </location>
</feature>
<evidence type="ECO:0000256" key="2">
    <source>
        <dbReference type="ARBA" id="ARBA00005695"/>
    </source>
</evidence>
<dbReference type="Gene3D" id="3.10.105.10">
    <property type="entry name" value="Dipeptide-binding Protein, Domain 3"/>
    <property type="match status" value="1"/>
</dbReference>
<sequence>MAALTRRNLLETAAAVAVAAPLLRLPSAHASAARHAIAMHGAPALGPDFKNFAYANPQSPKGGRLTLGLLGTFDSLNPFIVRGLPVQQIRSYVVESLLVRGQDEAFTLYAGLAESIETDAARTYATFTIHPNAHFSDGKPVTPDDVIFSWRVLQEKGRPNFRTYYSKVAKTDVQGRSVRFDFGGAPDRELPLILGLMPILPRHAFDEARFDETTLAPIIGSGPYRVGEVRPGERVTLTRNPDYWGRDLAINRGFWNFDEIRIDFYRDANTHMEAFARGLYDVRPENDPARWEQAYDFASARDGQVIKDILPNGQPKGMAGLVFNTRRPLFADIRVREALTILFDFEWINRNFYFDLYRRTGSYFSGSDLSAFGRPADARERALLGAFPKAVRKDILDGTWKPPQTDGSGRDRAHLALALKKLKEAGWVLTNGVLRNQKTQAAFTFEILVATKEQERLALTYARDLARAGIKTEVRIADPVQFEARRSNYDFDMLQYHWGASLSPGNEQAFYWGSASADQAGTRNYMGAKEPAIDAMIAKLLAAEEREDFVAAVRALDRVLLSGFYVVPLFYLPDQWVARQAAIKRPEKTSLNGYLFETWWRQPA</sequence>
<dbReference type="GO" id="GO:0015833">
    <property type="term" value="P:peptide transport"/>
    <property type="evidence" value="ECO:0007669"/>
    <property type="project" value="TreeGrafter"/>
</dbReference>
<comment type="similarity">
    <text evidence="2">Belongs to the bacterial solute-binding protein 5 family.</text>
</comment>
<dbReference type="PANTHER" id="PTHR30290">
    <property type="entry name" value="PERIPLASMIC BINDING COMPONENT OF ABC TRANSPORTER"/>
    <property type="match status" value="1"/>
</dbReference>
<name>A0A0S3PXJ3_9BRAD</name>
<dbReference type="GO" id="GO:0043190">
    <property type="term" value="C:ATP-binding cassette (ABC) transporter complex"/>
    <property type="evidence" value="ECO:0007669"/>
    <property type="project" value="InterPro"/>
</dbReference>
<evidence type="ECO:0000313" key="5">
    <source>
        <dbReference type="EMBL" id="BAT60637.1"/>
    </source>
</evidence>
<accession>A0A0S3PXJ3</accession>
<evidence type="ECO:0000256" key="3">
    <source>
        <dbReference type="ARBA" id="ARBA00022729"/>
    </source>
</evidence>
<keyword evidence="3" id="KW-0732">Signal</keyword>
<dbReference type="RefSeq" id="WP_096357031.1">
    <property type="nucleotide sequence ID" value="NZ_AP014946.1"/>
</dbReference>
<keyword evidence="6" id="KW-1185">Reference proteome</keyword>
<evidence type="ECO:0000256" key="1">
    <source>
        <dbReference type="ARBA" id="ARBA00004418"/>
    </source>
</evidence>
<dbReference type="Pfam" id="PF00496">
    <property type="entry name" value="SBP_bac_5"/>
    <property type="match status" value="1"/>
</dbReference>
<dbReference type="EMBL" id="AP014946">
    <property type="protein sequence ID" value="BAT60637.1"/>
    <property type="molecule type" value="Genomic_DNA"/>
</dbReference>